<name>A0A0F9NE92_9ZZZZ</name>
<dbReference type="AlphaFoldDB" id="A0A0F9NE92"/>
<evidence type="ECO:0000313" key="1">
    <source>
        <dbReference type="EMBL" id="KKM87065.1"/>
    </source>
</evidence>
<organism evidence="1">
    <name type="scientific">marine sediment metagenome</name>
    <dbReference type="NCBI Taxonomy" id="412755"/>
    <lineage>
        <taxon>unclassified sequences</taxon>
        <taxon>metagenomes</taxon>
        <taxon>ecological metagenomes</taxon>
    </lineage>
</organism>
<gene>
    <name evidence="1" type="ORF">LCGC14_1272680</name>
</gene>
<dbReference type="EMBL" id="LAZR01007157">
    <property type="protein sequence ID" value="KKM87065.1"/>
    <property type="molecule type" value="Genomic_DNA"/>
</dbReference>
<sequence>MDEKELILHCAQVNNEYMGKAAGQVKGYEKITALYRRLSKESLACAQAWLEGKPKPPKHEPALDAFWWALVPWAHAMGRDMRVDQREWFDKFVKPHYAFARYLHEGHPFSGRWFFIDPQGAQRRGVPASVWPQLWPASEAWNVILYNDVRWTKMVIGLTARWGVLQHFKDLPALWQTLRLLKELAPPYRRNTQHEFLVSDVEFFHELFKPFSFSRETDVMIQQFLRRATVH</sequence>
<comment type="caution">
    <text evidence="1">The sequence shown here is derived from an EMBL/GenBank/DDBJ whole genome shotgun (WGS) entry which is preliminary data.</text>
</comment>
<proteinExistence type="predicted"/>
<accession>A0A0F9NE92</accession>
<reference evidence="1" key="1">
    <citation type="journal article" date="2015" name="Nature">
        <title>Complex archaea that bridge the gap between prokaryotes and eukaryotes.</title>
        <authorList>
            <person name="Spang A."/>
            <person name="Saw J.H."/>
            <person name="Jorgensen S.L."/>
            <person name="Zaremba-Niedzwiedzka K."/>
            <person name="Martijn J."/>
            <person name="Lind A.E."/>
            <person name="van Eijk R."/>
            <person name="Schleper C."/>
            <person name="Guy L."/>
            <person name="Ettema T.J."/>
        </authorList>
    </citation>
    <scope>NUCLEOTIDE SEQUENCE</scope>
</reference>
<protein>
    <submittedName>
        <fullName evidence="1">Uncharacterized protein</fullName>
    </submittedName>
</protein>